<gene>
    <name evidence="2" type="ORF">SRB5_07970</name>
</gene>
<evidence type="ECO:0008006" key="4">
    <source>
        <dbReference type="Google" id="ProtNLM"/>
    </source>
</evidence>
<organism evidence="2 3">
    <name type="scientific">Streptomyces smaragdinus</name>
    <dbReference type="NCBI Taxonomy" id="2585196"/>
    <lineage>
        <taxon>Bacteria</taxon>
        <taxon>Bacillati</taxon>
        <taxon>Actinomycetota</taxon>
        <taxon>Actinomycetes</taxon>
        <taxon>Kitasatosporales</taxon>
        <taxon>Streptomycetaceae</taxon>
        <taxon>Streptomyces</taxon>
    </lineage>
</organism>
<feature type="signal peptide" evidence="1">
    <location>
        <begin position="1"/>
        <end position="21"/>
    </location>
</feature>
<proteinExistence type="predicted"/>
<accession>A0A7K0CD52</accession>
<evidence type="ECO:0000256" key="1">
    <source>
        <dbReference type="SAM" id="SignalP"/>
    </source>
</evidence>
<sequence>MGWRKFLTAACALALTAGVGAVSCGDESAGAGTRARTAGYEGCDGRDATYDPAYPDFSAEDAQDWVSFGDHVAVFRIEDQRGAKQHRSGRLVVEQMIYSRAGAPRTPKSFRTELWDVPCKSWLTPGHTYVGLLVRDSIGPKDAAAWHPVYGSGVLPYDGKRIGHGEIEGRKGAYAFDDLSPFWLGRQMFGEHATTLQSLLFKTEPYSAAADHPRLSPGERFELARRQWDARQAASGG</sequence>
<feature type="chain" id="PRO_5029827262" description="Lipoprotein" evidence="1">
    <location>
        <begin position="22"/>
        <end position="237"/>
    </location>
</feature>
<reference evidence="2 3" key="1">
    <citation type="submission" date="2019-10" db="EMBL/GenBank/DDBJ databases">
        <title>Streptomyces smaragdinus sp. nov. and Streptomyces fabii sp. nov., isolated from the gut of fungus growing-termite Macrotermes natalensis.</title>
        <authorList>
            <person name="Schwitalla J."/>
            <person name="Benndorf R."/>
            <person name="Martin K."/>
            <person name="De Beer W."/>
            <person name="Kaster A.-K."/>
            <person name="Vollmers J."/>
            <person name="Poulsen M."/>
            <person name="Beemelmanns C."/>
        </authorList>
    </citation>
    <scope>NUCLEOTIDE SEQUENCE [LARGE SCALE GENOMIC DNA]</scope>
    <source>
        <strain evidence="2 3">RB5</strain>
    </source>
</reference>
<name>A0A7K0CD52_9ACTN</name>
<protein>
    <recommendedName>
        <fullName evidence="4">Lipoprotein</fullName>
    </recommendedName>
</protein>
<comment type="caution">
    <text evidence="2">The sequence shown here is derived from an EMBL/GenBank/DDBJ whole genome shotgun (WGS) entry which is preliminary data.</text>
</comment>
<keyword evidence="1" id="KW-0732">Signal</keyword>
<dbReference type="AlphaFoldDB" id="A0A7K0CD52"/>
<keyword evidence="3" id="KW-1185">Reference proteome</keyword>
<evidence type="ECO:0000313" key="3">
    <source>
        <dbReference type="Proteomes" id="UP000466345"/>
    </source>
</evidence>
<dbReference type="PROSITE" id="PS51257">
    <property type="entry name" value="PROKAR_LIPOPROTEIN"/>
    <property type="match status" value="1"/>
</dbReference>
<dbReference type="RefSeq" id="WP_153450040.1">
    <property type="nucleotide sequence ID" value="NZ_WEGJ01000002.1"/>
</dbReference>
<dbReference type="OrthoDB" id="3775567at2"/>
<dbReference type="EMBL" id="WEGJ01000002">
    <property type="protein sequence ID" value="MQY10684.1"/>
    <property type="molecule type" value="Genomic_DNA"/>
</dbReference>
<evidence type="ECO:0000313" key="2">
    <source>
        <dbReference type="EMBL" id="MQY10684.1"/>
    </source>
</evidence>
<dbReference type="Proteomes" id="UP000466345">
    <property type="component" value="Unassembled WGS sequence"/>
</dbReference>